<proteinExistence type="predicted"/>
<dbReference type="EMBL" id="GBRH01247873">
    <property type="protein sequence ID" value="JAD50022.1"/>
    <property type="molecule type" value="Transcribed_RNA"/>
</dbReference>
<evidence type="ECO:0000313" key="1">
    <source>
        <dbReference type="EMBL" id="JAD50022.1"/>
    </source>
</evidence>
<sequence length="56" mass="6047">MLAVLSIPPGIIKCSFIYVSSICAVSCPSMSDTLLDLEGPSTYQRTSKGRRNKLVV</sequence>
<accession>A0A0A9ASG0</accession>
<name>A0A0A9ASG0_ARUDO</name>
<dbReference type="AlphaFoldDB" id="A0A0A9ASG0"/>
<organism evidence="1">
    <name type="scientific">Arundo donax</name>
    <name type="common">Giant reed</name>
    <name type="synonym">Donax arundinaceus</name>
    <dbReference type="NCBI Taxonomy" id="35708"/>
    <lineage>
        <taxon>Eukaryota</taxon>
        <taxon>Viridiplantae</taxon>
        <taxon>Streptophyta</taxon>
        <taxon>Embryophyta</taxon>
        <taxon>Tracheophyta</taxon>
        <taxon>Spermatophyta</taxon>
        <taxon>Magnoliopsida</taxon>
        <taxon>Liliopsida</taxon>
        <taxon>Poales</taxon>
        <taxon>Poaceae</taxon>
        <taxon>PACMAD clade</taxon>
        <taxon>Arundinoideae</taxon>
        <taxon>Arundineae</taxon>
        <taxon>Arundo</taxon>
    </lineage>
</organism>
<reference evidence="1" key="2">
    <citation type="journal article" date="2015" name="Data Brief">
        <title>Shoot transcriptome of the giant reed, Arundo donax.</title>
        <authorList>
            <person name="Barrero R.A."/>
            <person name="Guerrero F.D."/>
            <person name="Moolhuijzen P."/>
            <person name="Goolsby J.A."/>
            <person name="Tidwell J."/>
            <person name="Bellgard S.E."/>
            <person name="Bellgard M.I."/>
        </authorList>
    </citation>
    <scope>NUCLEOTIDE SEQUENCE</scope>
    <source>
        <tissue evidence="1">Shoot tissue taken approximately 20 cm above the soil surface</tissue>
    </source>
</reference>
<protein>
    <submittedName>
        <fullName evidence="1">Uncharacterized protein</fullName>
    </submittedName>
</protein>
<reference evidence="1" key="1">
    <citation type="submission" date="2014-09" db="EMBL/GenBank/DDBJ databases">
        <authorList>
            <person name="Magalhaes I.L.F."/>
            <person name="Oliveira U."/>
            <person name="Santos F.R."/>
            <person name="Vidigal T.H.D.A."/>
            <person name="Brescovit A.D."/>
            <person name="Santos A.J."/>
        </authorList>
    </citation>
    <scope>NUCLEOTIDE SEQUENCE</scope>
    <source>
        <tissue evidence="1">Shoot tissue taken approximately 20 cm above the soil surface</tissue>
    </source>
</reference>